<evidence type="ECO:0000256" key="7">
    <source>
        <dbReference type="SAM" id="SignalP"/>
    </source>
</evidence>
<reference evidence="8" key="1">
    <citation type="journal article" date="2022" name="Int. J. Mol. Sci.">
        <title>Draft Genome of Tanacetum Coccineum: Genomic Comparison of Closely Related Tanacetum-Family Plants.</title>
        <authorList>
            <person name="Yamashiro T."/>
            <person name="Shiraishi A."/>
            <person name="Nakayama K."/>
            <person name="Satake H."/>
        </authorList>
    </citation>
    <scope>NUCLEOTIDE SEQUENCE</scope>
</reference>
<evidence type="ECO:0000256" key="2">
    <source>
        <dbReference type="ARBA" id="ARBA00022676"/>
    </source>
</evidence>
<keyword evidence="5" id="KW-0119">Carbohydrate metabolism</keyword>
<reference evidence="8" key="2">
    <citation type="submission" date="2022-01" db="EMBL/GenBank/DDBJ databases">
        <authorList>
            <person name="Yamashiro T."/>
            <person name="Shiraishi A."/>
            <person name="Satake H."/>
            <person name="Nakayama K."/>
        </authorList>
    </citation>
    <scope>NUCLEOTIDE SEQUENCE</scope>
</reference>
<evidence type="ECO:0000256" key="5">
    <source>
        <dbReference type="ARBA" id="ARBA00023277"/>
    </source>
</evidence>
<evidence type="ECO:0000313" key="8">
    <source>
        <dbReference type="EMBL" id="GJT28705.1"/>
    </source>
</evidence>
<comment type="similarity">
    <text evidence="1">Belongs to the glycosyltransferase GT106 family.</text>
</comment>
<dbReference type="Proteomes" id="UP001151760">
    <property type="component" value="Unassembled WGS sequence"/>
</dbReference>
<feature type="signal peptide" evidence="7">
    <location>
        <begin position="1"/>
        <end position="23"/>
    </location>
</feature>
<organism evidence="8 9">
    <name type="scientific">Tanacetum coccineum</name>
    <dbReference type="NCBI Taxonomy" id="301880"/>
    <lineage>
        <taxon>Eukaryota</taxon>
        <taxon>Viridiplantae</taxon>
        <taxon>Streptophyta</taxon>
        <taxon>Embryophyta</taxon>
        <taxon>Tracheophyta</taxon>
        <taxon>Spermatophyta</taxon>
        <taxon>Magnoliopsida</taxon>
        <taxon>eudicotyledons</taxon>
        <taxon>Gunneridae</taxon>
        <taxon>Pentapetalae</taxon>
        <taxon>asterids</taxon>
        <taxon>campanulids</taxon>
        <taxon>Asterales</taxon>
        <taxon>Asteraceae</taxon>
        <taxon>Asteroideae</taxon>
        <taxon>Anthemideae</taxon>
        <taxon>Anthemidinae</taxon>
        <taxon>Tanacetum</taxon>
    </lineage>
</organism>
<evidence type="ECO:0000256" key="6">
    <source>
        <dbReference type="ARBA" id="ARBA00030350"/>
    </source>
</evidence>
<dbReference type="Pfam" id="PF10250">
    <property type="entry name" value="O-FucT"/>
    <property type="match status" value="1"/>
</dbReference>
<sequence length="154" mass="16961">MSLVGFNLLVHSFCALSTLRCSGLRTASTAAKPCQGDSLEFYLVIGSIYTDKRGIVVLATLFNENLAPLRTLFLNIHSKDTIATKDELKPFSTFSSRMAALDFIVCDESDMFVMNNNSNMAKNLASRRKANIDSDEVVAADQDIENEPKVSNQD</sequence>
<comment type="caution">
    <text evidence="8">The sequence shown here is derived from an EMBL/GenBank/DDBJ whole genome shotgun (WGS) entry which is preliminary data.</text>
</comment>
<dbReference type="PANTHER" id="PTHR31818:SF1">
    <property type="entry name" value="O-FUCOSYLTRANSFERASE 16"/>
    <property type="match status" value="1"/>
</dbReference>
<feature type="chain" id="PRO_5045237550" description="O-fucosyltransferase family protein" evidence="7">
    <location>
        <begin position="24"/>
        <end position="154"/>
    </location>
</feature>
<dbReference type="InterPro" id="IPR019378">
    <property type="entry name" value="GDP-Fuc_O-FucTrfase"/>
</dbReference>
<evidence type="ECO:0000256" key="1">
    <source>
        <dbReference type="ARBA" id="ARBA00007737"/>
    </source>
</evidence>
<keyword evidence="7" id="KW-0732">Signal</keyword>
<evidence type="ECO:0000256" key="3">
    <source>
        <dbReference type="ARBA" id="ARBA00022679"/>
    </source>
</evidence>
<keyword evidence="9" id="KW-1185">Reference proteome</keyword>
<accession>A0ABQ5CPR7</accession>
<evidence type="ECO:0000256" key="4">
    <source>
        <dbReference type="ARBA" id="ARBA00023253"/>
    </source>
</evidence>
<evidence type="ECO:0000313" key="9">
    <source>
        <dbReference type="Proteomes" id="UP001151760"/>
    </source>
</evidence>
<dbReference type="PANTHER" id="PTHR31818">
    <property type="entry name" value="O-FUCOSYLTRANSFERASE 16"/>
    <property type="match status" value="1"/>
</dbReference>
<proteinExistence type="inferred from homology"/>
<keyword evidence="4" id="KW-0294">Fucose metabolism</keyword>
<gene>
    <name evidence="8" type="ORF">Tco_0908980</name>
</gene>
<name>A0ABQ5CPR7_9ASTR</name>
<keyword evidence="2" id="KW-0328">Glycosyltransferase</keyword>
<protein>
    <recommendedName>
        <fullName evidence="6">O-fucosyltransferase family protein</fullName>
    </recommendedName>
</protein>
<dbReference type="EMBL" id="BQNB010014483">
    <property type="protein sequence ID" value="GJT28705.1"/>
    <property type="molecule type" value="Genomic_DNA"/>
</dbReference>
<keyword evidence="3" id="KW-0808">Transferase</keyword>